<evidence type="ECO:0000256" key="1">
    <source>
        <dbReference type="SAM" id="Phobius"/>
    </source>
</evidence>
<reference evidence="3 4" key="1">
    <citation type="journal article" date="2017" name="BMC Microbiol.">
        <title>Comparative genomics of Enterococcus spp. isolated from bovine feces.</title>
        <authorList>
            <person name="Beukers A.G."/>
            <person name="Zaheer R."/>
            <person name="Goji N."/>
            <person name="Amoako K.K."/>
            <person name="Chaves A.V."/>
            <person name="Ward M.P."/>
            <person name="McAllister T.A."/>
        </authorList>
    </citation>
    <scope>NUCLEOTIDE SEQUENCE [LARGE SCALE GENOMIC DNA]</scope>
    <source>
        <strain evidence="3 4">F1129D 143</strain>
    </source>
</reference>
<name>A0A1V8YU86_9ENTE</name>
<keyword evidence="1" id="KW-0812">Transmembrane</keyword>
<sequence>MNVSNLDNFMKSGFITLLSFAVIVLIFKHWRGAEWLKIGSVILIALILNDFATNQGNNIFTVIKWFLNLFGIKM</sequence>
<dbReference type="EMBL" id="MJEA01000001">
    <property type="protein sequence ID" value="OQO71634.1"/>
    <property type="molecule type" value="Genomic_DNA"/>
</dbReference>
<reference evidence="2 5" key="2">
    <citation type="submission" date="2019-07" db="EMBL/GenBank/DDBJ databases">
        <title>Whole genome shotgun sequence of Enterococcus villorum NBRC 100699.</title>
        <authorList>
            <person name="Hosoyama A."/>
            <person name="Uohara A."/>
            <person name="Ohji S."/>
            <person name="Ichikawa N."/>
        </authorList>
    </citation>
    <scope>NUCLEOTIDE SEQUENCE [LARGE SCALE GENOMIC DNA]</scope>
    <source>
        <strain evidence="2 5">NBRC 100699</strain>
    </source>
</reference>
<dbReference type="Proteomes" id="UP000192477">
    <property type="component" value="Unassembled WGS sequence"/>
</dbReference>
<evidence type="ECO:0000313" key="4">
    <source>
        <dbReference type="Proteomes" id="UP000192477"/>
    </source>
</evidence>
<dbReference type="EMBL" id="BJWF01000002">
    <property type="protein sequence ID" value="GEL90957.1"/>
    <property type="molecule type" value="Genomic_DNA"/>
</dbReference>
<dbReference type="AlphaFoldDB" id="A0A1V8YU86"/>
<keyword evidence="1" id="KW-1133">Transmembrane helix</keyword>
<feature type="transmembrane region" description="Helical" evidence="1">
    <location>
        <begin position="12"/>
        <end position="30"/>
    </location>
</feature>
<evidence type="ECO:0000313" key="5">
    <source>
        <dbReference type="Proteomes" id="UP000321830"/>
    </source>
</evidence>
<organism evidence="3 4">
    <name type="scientific">Enterococcus villorum</name>
    <dbReference type="NCBI Taxonomy" id="112904"/>
    <lineage>
        <taxon>Bacteria</taxon>
        <taxon>Bacillati</taxon>
        <taxon>Bacillota</taxon>
        <taxon>Bacilli</taxon>
        <taxon>Lactobacillales</taxon>
        <taxon>Enterococcaceae</taxon>
        <taxon>Enterococcus</taxon>
    </lineage>
</organism>
<dbReference type="RefSeq" id="WP_010752078.1">
    <property type="nucleotide sequence ID" value="NZ_BJWF01000002.1"/>
</dbReference>
<evidence type="ECO:0000313" key="3">
    <source>
        <dbReference type="EMBL" id="OQO71634.1"/>
    </source>
</evidence>
<proteinExistence type="predicted"/>
<gene>
    <name evidence="3" type="ORF">BH747_02040</name>
    <name evidence="2" type="ORF">EVI01_02940</name>
</gene>
<dbReference type="STRING" id="112904.BH747_02040"/>
<dbReference type="OrthoDB" id="2190802at2"/>
<keyword evidence="1" id="KW-0472">Membrane</keyword>
<dbReference type="Proteomes" id="UP000321830">
    <property type="component" value="Unassembled WGS sequence"/>
</dbReference>
<evidence type="ECO:0000313" key="2">
    <source>
        <dbReference type="EMBL" id="GEL90957.1"/>
    </source>
</evidence>
<comment type="caution">
    <text evidence="3">The sequence shown here is derived from an EMBL/GenBank/DDBJ whole genome shotgun (WGS) entry which is preliminary data.</text>
</comment>
<accession>A0A1V8YU86</accession>
<protein>
    <submittedName>
        <fullName evidence="3">Uncharacterized protein</fullName>
    </submittedName>
</protein>